<gene>
    <name evidence="12" type="ORF">BECKH772A_GA0070896_101275</name>
    <name evidence="11" type="ORF">BECKH772B_GA0070898_101095</name>
    <name evidence="13" type="ORF">BECKH772C_GA0070978_101205</name>
</gene>
<reference evidence="11" key="1">
    <citation type="submission" date="2019-02" db="EMBL/GenBank/DDBJ databases">
        <authorList>
            <person name="Gruber-Vodicka R. H."/>
            <person name="Seah K. B. B."/>
        </authorList>
    </citation>
    <scope>NUCLEOTIDE SEQUENCE</scope>
    <source>
        <strain evidence="13">BECK_SA2B12</strain>
        <strain evidence="12">BECK_SA2B15</strain>
        <strain evidence="11">BECK_SA2B20</strain>
    </source>
</reference>
<dbReference type="NCBIfam" id="TIGR00497">
    <property type="entry name" value="hsdM"/>
    <property type="match status" value="1"/>
</dbReference>
<evidence type="ECO:0000256" key="6">
    <source>
        <dbReference type="ARBA" id="ARBA00022747"/>
    </source>
</evidence>
<feature type="domain" description="N6 adenine-specific DNA methyltransferase N-terminal" evidence="10">
    <location>
        <begin position="33"/>
        <end position="177"/>
    </location>
</feature>
<dbReference type="PANTHER" id="PTHR42933">
    <property type="entry name" value="SLR6095 PROTEIN"/>
    <property type="match status" value="1"/>
</dbReference>
<keyword evidence="8" id="KW-0175">Coiled coil</keyword>
<comment type="catalytic activity">
    <reaction evidence="7">
        <text>a 2'-deoxyadenosine in DNA + S-adenosyl-L-methionine = an N(6)-methyl-2'-deoxyadenosine in DNA + S-adenosyl-L-homocysteine + H(+)</text>
        <dbReference type="Rhea" id="RHEA:15197"/>
        <dbReference type="Rhea" id="RHEA-COMP:12418"/>
        <dbReference type="Rhea" id="RHEA-COMP:12419"/>
        <dbReference type="ChEBI" id="CHEBI:15378"/>
        <dbReference type="ChEBI" id="CHEBI:57856"/>
        <dbReference type="ChEBI" id="CHEBI:59789"/>
        <dbReference type="ChEBI" id="CHEBI:90615"/>
        <dbReference type="ChEBI" id="CHEBI:90616"/>
        <dbReference type="EC" id="2.1.1.72"/>
    </reaction>
</comment>
<comment type="similarity">
    <text evidence="1">Belongs to the N(4)/N(6)-methyltransferase family.</text>
</comment>
<dbReference type="Gene3D" id="3.40.50.150">
    <property type="entry name" value="Vaccinia Virus protein VP39"/>
    <property type="match status" value="1"/>
</dbReference>
<evidence type="ECO:0000256" key="4">
    <source>
        <dbReference type="ARBA" id="ARBA00022679"/>
    </source>
</evidence>
<protein>
    <recommendedName>
        <fullName evidence="2">site-specific DNA-methyltransferase (adenine-specific)</fullName>
        <ecNumber evidence="2">2.1.1.72</ecNumber>
    </recommendedName>
</protein>
<dbReference type="Gene3D" id="1.20.1260.30">
    <property type="match status" value="1"/>
</dbReference>
<organism evidence="11">
    <name type="scientific">Candidatus Kentrum eta</name>
    <dbReference type="NCBI Taxonomy" id="2126337"/>
    <lineage>
        <taxon>Bacteria</taxon>
        <taxon>Pseudomonadati</taxon>
        <taxon>Pseudomonadota</taxon>
        <taxon>Gammaproteobacteria</taxon>
        <taxon>Candidatus Kentrum</taxon>
    </lineage>
</organism>
<dbReference type="Pfam" id="PF12161">
    <property type="entry name" value="HsdM_N"/>
    <property type="match status" value="1"/>
</dbReference>
<dbReference type="Pfam" id="PF02384">
    <property type="entry name" value="N6_Mtase"/>
    <property type="match status" value="1"/>
</dbReference>
<dbReference type="InterPro" id="IPR029063">
    <property type="entry name" value="SAM-dependent_MTases_sf"/>
</dbReference>
<evidence type="ECO:0000256" key="2">
    <source>
        <dbReference type="ARBA" id="ARBA00011900"/>
    </source>
</evidence>
<keyword evidence="4" id="KW-0808">Transferase</keyword>
<dbReference type="SUPFAM" id="SSF53335">
    <property type="entry name" value="S-adenosyl-L-methionine-dependent methyltransferases"/>
    <property type="match status" value="1"/>
</dbReference>
<evidence type="ECO:0000256" key="1">
    <source>
        <dbReference type="ARBA" id="ARBA00006594"/>
    </source>
</evidence>
<dbReference type="InterPro" id="IPR003356">
    <property type="entry name" value="DNA_methylase_A-5"/>
</dbReference>
<name>A0A450UXQ1_9GAMM</name>
<keyword evidence="3" id="KW-0489">Methyltransferase</keyword>
<evidence type="ECO:0000256" key="5">
    <source>
        <dbReference type="ARBA" id="ARBA00022691"/>
    </source>
</evidence>
<dbReference type="EMBL" id="CAADFG010000127">
    <property type="protein sequence ID" value="VFJ97795.1"/>
    <property type="molecule type" value="Genomic_DNA"/>
</dbReference>
<keyword evidence="5" id="KW-0949">S-adenosyl-L-methionine</keyword>
<proteinExistence type="inferred from homology"/>
<dbReference type="InterPro" id="IPR051537">
    <property type="entry name" value="DNA_Adenine_Mtase"/>
</dbReference>
<evidence type="ECO:0000256" key="7">
    <source>
        <dbReference type="ARBA" id="ARBA00047942"/>
    </source>
</evidence>
<accession>A0A450UXQ1</accession>
<dbReference type="PROSITE" id="PS00092">
    <property type="entry name" value="N6_MTASE"/>
    <property type="match status" value="1"/>
</dbReference>
<dbReference type="EC" id="2.1.1.72" evidence="2"/>
<dbReference type="GO" id="GO:0009307">
    <property type="term" value="P:DNA restriction-modification system"/>
    <property type="evidence" value="ECO:0007669"/>
    <property type="project" value="UniProtKB-KW"/>
</dbReference>
<evidence type="ECO:0000256" key="3">
    <source>
        <dbReference type="ARBA" id="ARBA00022603"/>
    </source>
</evidence>
<dbReference type="PRINTS" id="PR00507">
    <property type="entry name" value="N12N6MTFRASE"/>
</dbReference>
<evidence type="ECO:0000313" key="13">
    <source>
        <dbReference type="EMBL" id="VFK03242.1"/>
    </source>
</evidence>
<dbReference type="PANTHER" id="PTHR42933:SF3">
    <property type="entry name" value="TYPE I RESTRICTION ENZYME MJAVIII METHYLASE SUBUNIT"/>
    <property type="match status" value="1"/>
</dbReference>
<dbReference type="EMBL" id="CAADFI010000109">
    <property type="protein sequence ID" value="VFJ97299.1"/>
    <property type="molecule type" value="Genomic_DNA"/>
</dbReference>
<dbReference type="InterPro" id="IPR004546">
    <property type="entry name" value="Restrct_endonuc_T1M"/>
</dbReference>
<dbReference type="InterPro" id="IPR022749">
    <property type="entry name" value="D12N6_MeTrfase_N"/>
</dbReference>
<evidence type="ECO:0000259" key="9">
    <source>
        <dbReference type="Pfam" id="PF02384"/>
    </source>
</evidence>
<dbReference type="GO" id="GO:0032259">
    <property type="term" value="P:methylation"/>
    <property type="evidence" value="ECO:0007669"/>
    <property type="project" value="UniProtKB-KW"/>
</dbReference>
<sequence length="554" mass="63464">MVKADLKPDEPELNDRQRMTDKIKQSEINLAAWSACDTFRGVVDPAQYKDYILVMLFLKYISDVWREHYAEYKERFGGDEQRLRRRLERERFLLPYVKYENENMGRQEKFLADFYSLFKRRNIVAIGDLINIVCAEIEEINHVKLKGVFRSVDFNSETNLGKTKDRNRRLRHLLEDFNKPQLDMSPSRVSGDVIGNTYIYLIERFASDAGKKAGEFYTPHAVSGLLAKLARPKPGDCICDPTCGSGGLLVEAAREVENRNFALFGMEVNGSTWALARMNMFLHGMDSARIEWCDALTSPALVENDRLMKFNVVVANPPFSLDKWGYDEAGHDRYNRFFRGIPPKSRGDYAFISHMIEAAIEKGGRVAVVVSHGVLFRGGAEGRIRRRLVEENLLDAVIGLPANLFLTTNIPVAILIFDRTREKGGINEKKNEVMFIDASREYVSVKNQNTLTSEHIEKIVTTYGERRNRDKYANAVTVEEIIRNDCNLSIPRYVDTFEEEEEVDISQAQQTIRELEEELREVRGEMAELLWKLGVKTDSRPDAEGCAARTLPCE</sequence>
<evidence type="ECO:0000259" key="10">
    <source>
        <dbReference type="Pfam" id="PF12161"/>
    </source>
</evidence>
<evidence type="ECO:0000256" key="8">
    <source>
        <dbReference type="SAM" id="Coils"/>
    </source>
</evidence>
<dbReference type="CDD" id="cd02440">
    <property type="entry name" value="AdoMet_MTases"/>
    <property type="match status" value="1"/>
</dbReference>
<dbReference type="GO" id="GO:0009007">
    <property type="term" value="F:site-specific DNA-methyltransferase (adenine-specific) activity"/>
    <property type="evidence" value="ECO:0007669"/>
    <property type="project" value="UniProtKB-EC"/>
</dbReference>
<dbReference type="GO" id="GO:0003677">
    <property type="term" value="F:DNA binding"/>
    <property type="evidence" value="ECO:0007669"/>
    <property type="project" value="InterPro"/>
</dbReference>
<keyword evidence="6" id="KW-0680">Restriction system</keyword>
<dbReference type="InterPro" id="IPR002052">
    <property type="entry name" value="DNA_methylase_N6_adenine_CS"/>
</dbReference>
<dbReference type="EMBL" id="CAADFJ010000120">
    <property type="protein sequence ID" value="VFK03242.1"/>
    <property type="molecule type" value="Genomic_DNA"/>
</dbReference>
<feature type="domain" description="DNA methylase adenine-specific" evidence="9">
    <location>
        <begin position="190"/>
        <end position="501"/>
    </location>
</feature>
<evidence type="ECO:0000313" key="11">
    <source>
        <dbReference type="EMBL" id="VFJ97299.1"/>
    </source>
</evidence>
<feature type="coiled-coil region" evidence="8">
    <location>
        <begin position="498"/>
        <end position="532"/>
    </location>
</feature>
<dbReference type="GO" id="GO:0008170">
    <property type="term" value="F:N-methyltransferase activity"/>
    <property type="evidence" value="ECO:0007669"/>
    <property type="project" value="InterPro"/>
</dbReference>
<dbReference type="InterPro" id="IPR038333">
    <property type="entry name" value="T1MK-like_N_sf"/>
</dbReference>
<dbReference type="AlphaFoldDB" id="A0A450UXQ1"/>
<evidence type="ECO:0000313" key="12">
    <source>
        <dbReference type="EMBL" id="VFJ97795.1"/>
    </source>
</evidence>